<keyword evidence="2" id="KW-0805">Transcription regulation</keyword>
<comment type="similarity">
    <text evidence="1">Belongs to the sigma-70 factor family. ECF subfamily.</text>
</comment>
<dbReference type="PANTHER" id="PTHR43133">
    <property type="entry name" value="RNA POLYMERASE ECF-TYPE SIGMA FACTO"/>
    <property type="match status" value="1"/>
</dbReference>
<comment type="caution">
    <text evidence="8">The sequence shown here is derived from an EMBL/GenBank/DDBJ whole genome shotgun (WGS) entry which is preliminary data.</text>
</comment>
<dbReference type="Pfam" id="PF04542">
    <property type="entry name" value="Sigma70_r2"/>
    <property type="match status" value="1"/>
</dbReference>
<dbReference type="Gene3D" id="1.10.1740.10">
    <property type="match status" value="1"/>
</dbReference>
<dbReference type="Proteomes" id="UP001597120">
    <property type="component" value="Unassembled WGS sequence"/>
</dbReference>
<feature type="domain" description="RNA polymerase sigma-70 region 2" evidence="6">
    <location>
        <begin position="11"/>
        <end position="75"/>
    </location>
</feature>
<reference evidence="9" key="1">
    <citation type="journal article" date="2019" name="Int. J. Syst. Evol. Microbiol.">
        <title>The Global Catalogue of Microorganisms (GCM) 10K type strain sequencing project: providing services to taxonomists for standard genome sequencing and annotation.</title>
        <authorList>
            <consortium name="The Broad Institute Genomics Platform"/>
            <consortium name="The Broad Institute Genome Sequencing Center for Infectious Disease"/>
            <person name="Wu L."/>
            <person name="Ma J."/>
        </authorList>
    </citation>
    <scope>NUCLEOTIDE SEQUENCE [LARGE SCALE GENOMIC DNA]</scope>
    <source>
        <strain evidence="9">CCUG 57263</strain>
    </source>
</reference>
<evidence type="ECO:0000256" key="3">
    <source>
        <dbReference type="ARBA" id="ARBA00023082"/>
    </source>
</evidence>
<dbReference type="RefSeq" id="WP_379288838.1">
    <property type="nucleotide sequence ID" value="NZ_JBHTIU010000041.1"/>
</dbReference>
<dbReference type="SUPFAM" id="SSF46785">
    <property type="entry name" value="Winged helix' DNA-binding domain"/>
    <property type="match status" value="1"/>
</dbReference>
<dbReference type="InterPro" id="IPR007627">
    <property type="entry name" value="RNA_pol_sigma70_r2"/>
</dbReference>
<dbReference type="SUPFAM" id="SSF88946">
    <property type="entry name" value="Sigma2 domain of RNA polymerase sigma factors"/>
    <property type="match status" value="1"/>
</dbReference>
<dbReference type="InterPro" id="IPR013249">
    <property type="entry name" value="RNA_pol_sigma70_r4_t2"/>
</dbReference>
<protein>
    <submittedName>
        <fullName evidence="8">RNA polymerase sigma factor</fullName>
    </submittedName>
</protein>
<keyword evidence="9" id="KW-1185">Reference proteome</keyword>
<dbReference type="InterPro" id="IPR039425">
    <property type="entry name" value="RNA_pol_sigma-70-like"/>
</dbReference>
<keyword evidence="4" id="KW-0238">DNA-binding</keyword>
<name>A0ABW3DCG7_9BACL</name>
<evidence type="ECO:0000256" key="1">
    <source>
        <dbReference type="ARBA" id="ARBA00010641"/>
    </source>
</evidence>
<dbReference type="InterPro" id="IPR013325">
    <property type="entry name" value="RNA_pol_sigma_r2"/>
</dbReference>
<dbReference type="InterPro" id="IPR036388">
    <property type="entry name" value="WH-like_DNA-bd_sf"/>
</dbReference>
<proteinExistence type="inferred from homology"/>
<dbReference type="CDD" id="cd06171">
    <property type="entry name" value="Sigma70_r4"/>
    <property type="match status" value="1"/>
</dbReference>
<accession>A0ABW3DCG7</accession>
<organism evidence="8 9">
    <name type="scientific">Paenibacillus residui</name>
    <dbReference type="NCBI Taxonomy" id="629724"/>
    <lineage>
        <taxon>Bacteria</taxon>
        <taxon>Bacillati</taxon>
        <taxon>Bacillota</taxon>
        <taxon>Bacilli</taxon>
        <taxon>Bacillales</taxon>
        <taxon>Paenibacillaceae</taxon>
        <taxon>Paenibacillus</taxon>
    </lineage>
</organism>
<evidence type="ECO:0000313" key="9">
    <source>
        <dbReference type="Proteomes" id="UP001597120"/>
    </source>
</evidence>
<evidence type="ECO:0000256" key="2">
    <source>
        <dbReference type="ARBA" id="ARBA00023015"/>
    </source>
</evidence>
<dbReference type="Pfam" id="PF08281">
    <property type="entry name" value="Sigma70_r4_2"/>
    <property type="match status" value="1"/>
</dbReference>
<evidence type="ECO:0000256" key="5">
    <source>
        <dbReference type="ARBA" id="ARBA00023163"/>
    </source>
</evidence>
<dbReference type="InterPro" id="IPR014284">
    <property type="entry name" value="RNA_pol_sigma-70_dom"/>
</dbReference>
<dbReference type="SUPFAM" id="SSF88659">
    <property type="entry name" value="Sigma3 and sigma4 domains of RNA polymerase sigma factors"/>
    <property type="match status" value="1"/>
</dbReference>
<dbReference type="InterPro" id="IPR036390">
    <property type="entry name" value="WH_DNA-bd_sf"/>
</dbReference>
<dbReference type="InterPro" id="IPR013324">
    <property type="entry name" value="RNA_pol_sigma_r3/r4-like"/>
</dbReference>
<dbReference type="EMBL" id="JBHTIU010000041">
    <property type="protein sequence ID" value="MFD0870249.1"/>
    <property type="molecule type" value="Genomic_DNA"/>
</dbReference>
<feature type="domain" description="RNA polymerase sigma factor 70 region 4 type 2" evidence="7">
    <location>
        <begin position="106"/>
        <end position="158"/>
    </location>
</feature>
<sequence>MLEQTWSERLQDYVKPVFGYALNRTGNRQTAEDLTQEIFLQLLKTLASGTSVNHLEAYVWTVARYTWINWLKHKGKHSIVSNGLPEFLADGTAEPLDQLVHHEAFDQLRREIAYLSELQRRVLVMHYYDGLKQREIAAALNLPVGTVKWHLHEARRELKKGMNLMRVKGELSFNPISFTGTGHTGQPGPDGETGKFLRSAISQNIVYAAYHKPVTVHELADELGTPPPFIEDEVRYLAEYDFLTEVSPGKFQTNMILWNTTREQLEETYSLYKECAAEVADLHFQALMDVRRSVEETGIYYPDKDYNFLLWTLLPKNIGEQGAAAKAFELKQEEIPLRKDGGRYIATATIAPQDWSREELPFDLRHYEICGPMIRNGGGELALWQLDSYWSNRPGWKHLHFQDAELCHAFWKGDLRDETASNEQLALLLAKQYVLKQDRGYSFNAVWIDHPDIIARLRKVIPDLSKEYRPIVSRIHEKMYEITMRNKPKHIAPQVDYMSKINAFDGQLIPYILKHLIDRNLLQPPKPHQSKSITTLVGLIH</sequence>
<dbReference type="NCBIfam" id="TIGR02937">
    <property type="entry name" value="sigma70-ECF"/>
    <property type="match status" value="1"/>
</dbReference>
<evidence type="ECO:0000259" key="6">
    <source>
        <dbReference type="Pfam" id="PF04542"/>
    </source>
</evidence>
<gene>
    <name evidence="8" type="ORF">ACFQ03_13890</name>
</gene>
<dbReference type="Gene3D" id="1.10.10.10">
    <property type="entry name" value="Winged helix-like DNA-binding domain superfamily/Winged helix DNA-binding domain"/>
    <property type="match status" value="2"/>
</dbReference>
<evidence type="ECO:0000259" key="7">
    <source>
        <dbReference type="Pfam" id="PF08281"/>
    </source>
</evidence>
<evidence type="ECO:0000313" key="8">
    <source>
        <dbReference type="EMBL" id="MFD0870249.1"/>
    </source>
</evidence>
<keyword evidence="5" id="KW-0804">Transcription</keyword>
<dbReference type="PANTHER" id="PTHR43133:SF52">
    <property type="entry name" value="ECF RNA POLYMERASE SIGMA FACTOR SIGL"/>
    <property type="match status" value="1"/>
</dbReference>
<keyword evidence="3" id="KW-0731">Sigma factor</keyword>
<evidence type="ECO:0000256" key="4">
    <source>
        <dbReference type="ARBA" id="ARBA00023125"/>
    </source>
</evidence>